<dbReference type="Proteomes" id="UP000758603">
    <property type="component" value="Unassembled WGS sequence"/>
</dbReference>
<dbReference type="EMBL" id="JAGPXC010000010">
    <property type="protein sequence ID" value="KAH6645768.1"/>
    <property type="molecule type" value="Genomic_DNA"/>
</dbReference>
<evidence type="ECO:0000256" key="2">
    <source>
        <dbReference type="ARBA" id="ARBA00022679"/>
    </source>
</evidence>
<proteinExistence type="inferred from homology"/>
<feature type="transmembrane region" description="Helical" evidence="3">
    <location>
        <begin position="164"/>
        <end position="182"/>
    </location>
</feature>
<protein>
    <recommendedName>
        <fullName evidence="4">Glycosyl transferase CAP10 domain-containing protein</fullName>
    </recommendedName>
</protein>
<organism evidence="5 6">
    <name type="scientific">Truncatella angustata</name>
    <dbReference type="NCBI Taxonomy" id="152316"/>
    <lineage>
        <taxon>Eukaryota</taxon>
        <taxon>Fungi</taxon>
        <taxon>Dikarya</taxon>
        <taxon>Ascomycota</taxon>
        <taxon>Pezizomycotina</taxon>
        <taxon>Sordariomycetes</taxon>
        <taxon>Xylariomycetidae</taxon>
        <taxon>Amphisphaeriales</taxon>
        <taxon>Sporocadaceae</taxon>
        <taxon>Truncatella</taxon>
    </lineage>
</organism>
<feature type="transmembrane region" description="Helical" evidence="3">
    <location>
        <begin position="7"/>
        <end position="24"/>
    </location>
</feature>
<evidence type="ECO:0000313" key="6">
    <source>
        <dbReference type="Proteomes" id="UP000758603"/>
    </source>
</evidence>
<keyword evidence="6" id="KW-1185">Reference proteome</keyword>
<feature type="transmembrane region" description="Helical" evidence="3">
    <location>
        <begin position="36"/>
        <end position="58"/>
    </location>
</feature>
<dbReference type="GeneID" id="70138380"/>
<dbReference type="SMART" id="SM00672">
    <property type="entry name" value="CAP10"/>
    <property type="match status" value="1"/>
</dbReference>
<feature type="transmembrane region" description="Helical" evidence="3">
    <location>
        <begin position="307"/>
        <end position="324"/>
    </location>
</feature>
<keyword evidence="3" id="KW-0472">Membrane</keyword>
<evidence type="ECO:0000313" key="5">
    <source>
        <dbReference type="EMBL" id="KAH6645768.1"/>
    </source>
</evidence>
<feature type="domain" description="Glycosyl transferase CAP10" evidence="4">
    <location>
        <begin position="667"/>
        <end position="944"/>
    </location>
</feature>
<dbReference type="PANTHER" id="PTHR12203">
    <property type="entry name" value="KDEL LYS-ASP-GLU-LEU CONTAINING - RELATED"/>
    <property type="match status" value="1"/>
</dbReference>
<feature type="transmembrane region" description="Helical" evidence="3">
    <location>
        <begin position="336"/>
        <end position="353"/>
    </location>
</feature>
<dbReference type="InterPro" id="IPR006598">
    <property type="entry name" value="CAP10"/>
</dbReference>
<dbReference type="AlphaFoldDB" id="A0A9P8RGV7"/>
<dbReference type="OrthoDB" id="541052at2759"/>
<evidence type="ECO:0000256" key="3">
    <source>
        <dbReference type="SAM" id="Phobius"/>
    </source>
</evidence>
<dbReference type="Pfam" id="PF05686">
    <property type="entry name" value="Glyco_transf_90"/>
    <property type="match status" value="1"/>
</dbReference>
<dbReference type="RefSeq" id="XP_045952282.1">
    <property type="nucleotide sequence ID" value="XM_046109489.1"/>
</dbReference>
<feature type="transmembrane region" description="Helical" evidence="3">
    <location>
        <begin position="100"/>
        <end position="120"/>
    </location>
</feature>
<name>A0A9P8RGV7_9PEZI</name>
<keyword evidence="3" id="KW-0812">Transmembrane</keyword>
<dbReference type="InterPro" id="IPR051091">
    <property type="entry name" value="O-Glucosyltr/Glycosyltrsf_90"/>
</dbReference>
<reference evidence="5" key="1">
    <citation type="journal article" date="2021" name="Nat. Commun.">
        <title>Genetic determinants of endophytism in the Arabidopsis root mycobiome.</title>
        <authorList>
            <person name="Mesny F."/>
            <person name="Miyauchi S."/>
            <person name="Thiergart T."/>
            <person name="Pickel B."/>
            <person name="Atanasova L."/>
            <person name="Karlsson M."/>
            <person name="Huettel B."/>
            <person name="Barry K.W."/>
            <person name="Haridas S."/>
            <person name="Chen C."/>
            <person name="Bauer D."/>
            <person name="Andreopoulos W."/>
            <person name="Pangilinan J."/>
            <person name="LaButti K."/>
            <person name="Riley R."/>
            <person name="Lipzen A."/>
            <person name="Clum A."/>
            <person name="Drula E."/>
            <person name="Henrissat B."/>
            <person name="Kohler A."/>
            <person name="Grigoriev I.V."/>
            <person name="Martin F.M."/>
            <person name="Hacquard S."/>
        </authorList>
    </citation>
    <scope>NUCLEOTIDE SEQUENCE</scope>
    <source>
        <strain evidence="5">MPI-SDFR-AT-0073</strain>
    </source>
</reference>
<gene>
    <name evidence="5" type="ORF">BKA67DRAFT_85449</name>
</gene>
<dbReference type="GO" id="GO:0016740">
    <property type="term" value="F:transferase activity"/>
    <property type="evidence" value="ECO:0007669"/>
    <property type="project" value="UniProtKB-KW"/>
</dbReference>
<accession>A0A9P8RGV7</accession>
<comment type="caution">
    <text evidence="5">The sequence shown here is derived from an EMBL/GenBank/DDBJ whole genome shotgun (WGS) entry which is preliminary data.</text>
</comment>
<comment type="similarity">
    <text evidence="1">Belongs to the glycosyltransferase 90 family.</text>
</comment>
<keyword evidence="2" id="KW-0808">Transferase</keyword>
<evidence type="ECO:0000256" key="1">
    <source>
        <dbReference type="ARBA" id="ARBA00010118"/>
    </source>
</evidence>
<feature type="transmembrane region" description="Helical" evidence="3">
    <location>
        <begin position="132"/>
        <end position="152"/>
    </location>
</feature>
<keyword evidence="3" id="KW-1133">Transmembrane helix</keyword>
<dbReference type="PANTHER" id="PTHR12203:SF35">
    <property type="entry name" value="PROTEIN O-GLUCOSYLTRANSFERASE 1"/>
    <property type="match status" value="1"/>
</dbReference>
<feature type="transmembrane region" description="Helical" evidence="3">
    <location>
        <begin position="238"/>
        <end position="261"/>
    </location>
</feature>
<sequence length="960" mass="108456">MAHIQKPIFIAFSILGLSTAFLSSRYYKSAAFERPFHFSILTLLVTGGFLVVSSKIYLGQNAQFEPLRPSNGHVAKFSNGRFGRIEGTLRSFQPALLSSTPLIVLLLSVICRTVLFWRTIRTIHCSWDGLQTFLPFVVSSYSALVARATILPRNGHEISSRPRAVLPSAYLYILVSLVWGFAATDTLSQTERGTGAICPPGLPERLIPFAQVIMLCCDATILVQIGRVRREWENKYKTWSAIGYLFLLSAAALGFMAFWSYFDRINFRWNLFLTAVSVSDLVLDSIAVSSALVAGVHLLASIEPSTIALYVNATAVLVYLEQRIFDGSLTRAWSNWRGSLAGLVVFLGVGALYNLQGMSSVTSTVRTPFWKSKAGMCSLLAFILVFVQSLFLNCDNVGSDVISRVIVQSRKDSDNWIAGAKTSQSLGEATLEYSRRHGIPPPPNFDKWYEYATSVESPIIDDFTQIHSDLLPYWGVSPGILRERTTHLLTHPIYSFGGLIIEGGKVDISPHIRGTHRWMMEVMQSMIEPFAQWLPDMQLAFNLDDECRVSIPFDRAIAYKADGLKSQARLATHVEFHGFSTSQDLTWEKEFLGIEDEKQREDLWKKESPWFQNWSKSPIFYEWVSSTCPSDALVNQLHWWNRKAECSSCSAPHMTGGILSNWTLSGDLCHQPDLAYLHGFLLSPSAMAATHTMFPVFSQSRMENFADILYPNPWNFGDKVQYDNGKGLAWHQKLNSVYWRGASSDGFAAHGAWQTFMRARFVHMSRRFKSSSKSFLNLVSKAQETLHPSTASSNNSPLTLNVSFVGNFNRCDERDCTAEHTTFYGGPKAEPAPSVDFQEHWKHKHLVDLDGAAFSGRFLPFLKSGSLPYRAALFRTWWEERVHPWRHFVPLDVRLSDFRAVANYLSGKGDKEAETIARDGSEWANKALRKEDMRVYMFRLLLEWGRLVDDRREELGYVSR</sequence>
<evidence type="ECO:0000259" key="4">
    <source>
        <dbReference type="SMART" id="SM00672"/>
    </source>
</evidence>